<sequence>MLPGKRFMRPDPKPTSWLFRVVLIKIGILSWPRGHIGTGSKRQVGGSWGLIMRYRPSFNGAQKSKIQGPMHKDAESEALNYQTRQ</sequence>
<evidence type="ECO:0000313" key="2">
    <source>
        <dbReference type="EMBL" id="KAJ1150692.1"/>
    </source>
</evidence>
<accession>A0AAV7RGC6</accession>
<protein>
    <submittedName>
        <fullName evidence="2">Uncharacterized protein</fullName>
    </submittedName>
</protein>
<proteinExistence type="predicted"/>
<name>A0AAV7RGC6_PLEWA</name>
<keyword evidence="3" id="KW-1185">Reference proteome</keyword>
<organism evidence="2 3">
    <name type="scientific">Pleurodeles waltl</name>
    <name type="common">Iberian ribbed newt</name>
    <dbReference type="NCBI Taxonomy" id="8319"/>
    <lineage>
        <taxon>Eukaryota</taxon>
        <taxon>Metazoa</taxon>
        <taxon>Chordata</taxon>
        <taxon>Craniata</taxon>
        <taxon>Vertebrata</taxon>
        <taxon>Euteleostomi</taxon>
        <taxon>Amphibia</taxon>
        <taxon>Batrachia</taxon>
        <taxon>Caudata</taxon>
        <taxon>Salamandroidea</taxon>
        <taxon>Salamandridae</taxon>
        <taxon>Pleurodelinae</taxon>
        <taxon>Pleurodeles</taxon>
    </lineage>
</organism>
<evidence type="ECO:0000313" key="3">
    <source>
        <dbReference type="Proteomes" id="UP001066276"/>
    </source>
</evidence>
<feature type="region of interest" description="Disordered" evidence="1">
    <location>
        <begin position="61"/>
        <end position="85"/>
    </location>
</feature>
<dbReference type="EMBL" id="JANPWB010000009">
    <property type="protein sequence ID" value="KAJ1150692.1"/>
    <property type="molecule type" value="Genomic_DNA"/>
</dbReference>
<gene>
    <name evidence="2" type="ORF">NDU88_003482</name>
</gene>
<dbReference type="Proteomes" id="UP001066276">
    <property type="component" value="Chromosome 5"/>
</dbReference>
<reference evidence="2" key="1">
    <citation type="journal article" date="2022" name="bioRxiv">
        <title>Sequencing and chromosome-scale assembly of the giantPleurodeles waltlgenome.</title>
        <authorList>
            <person name="Brown T."/>
            <person name="Elewa A."/>
            <person name="Iarovenko S."/>
            <person name="Subramanian E."/>
            <person name="Araus A.J."/>
            <person name="Petzold A."/>
            <person name="Susuki M."/>
            <person name="Suzuki K.-i.T."/>
            <person name="Hayashi T."/>
            <person name="Toyoda A."/>
            <person name="Oliveira C."/>
            <person name="Osipova E."/>
            <person name="Leigh N.D."/>
            <person name="Simon A."/>
            <person name="Yun M.H."/>
        </authorList>
    </citation>
    <scope>NUCLEOTIDE SEQUENCE</scope>
    <source>
        <strain evidence="2">20211129_DDA</strain>
        <tissue evidence="2">Liver</tissue>
    </source>
</reference>
<evidence type="ECO:0000256" key="1">
    <source>
        <dbReference type="SAM" id="MobiDB-lite"/>
    </source>
</evidence>
<dbReference type="AlphaFoldDB" id="A0AAV7RGC6"/>
<comment type="caution">
    <text evidence="2">The sequence shown here is derived from an EMBL/GenBank/DDBJ whole genome shotgun (WGS) entry which is preliminary data.</text>
</comment>